<sequence length="859" mass="91406">MRVPLSWLREYAAVPESVTGKEISDALIRVGLEVETVDAVGSDVTGPLVIGRVAEFSEETHSNGKTVRWCRVDVGAHNEGGTPTDFDAPGRGIICGARNFAVGDLVVVALPGAELPGGFKIASRKTYGHVSDGMICSERELGLGDDHAGIMVLTPDAAGPLVAGQTSAESAALEIGMDADPAIYLREHVLDIAVTPDRGYCWSVRGIAREAALTFDVSFTDPVAKAPEPVEGPDSGSGYPVKINSDNCPLFVALTVDDLDPTRPSPRWLKRRVQQAGMRSISLAVDVTNYVMLETGQPLHAYDADKLQGGIVVRNAEPGEKLITLDDVTRELDPEDLLITDDRGPIGLAGVMGGAETEVDANTRRVVIEAANFDAITIARTSRRHKLSSEASRRFERGVDPGAAYAAAHRVAELLIALGGGTLSADETIAGAAPVRIPVQIEDQLPGRIMGAEIDHETVVAALQQVGVLVDDHGDTLTLTPPSWRPDLTDPYDYVEEVGRIYGYERVEPVIPIPPAGRGLTRRQRLRRLISGALADTGHVEVQTFPFMGAAVLDQLQIPAGDDRRRTLRMANPLSEEQAELRTTLLPELFAAVSRNTSRSIDDLALYEIGPVFLAPQGSGIAPRPGVEHRPTDDELAAMDRAIGDQPRHLGAVLTGVVRPAGWTGPAEPVTWRHAVAVAEIAARAAGATVITEQAQQSPWHPGRCAAIIAVAQDGTRTEIGFAGELHPTVIKDFGLPQRTCATEIDLDLLVSSAPEIGDVAAISTHPVVKQDLALIVDHDVPAADVQDAVRSGAGELLEEIRLFDVYTGDQIGEGKKSLAYALRFRAADRTLTDAEVAQARQAGVDAAAAATGAVQRVE</sequence>
<dbReference type="Gene3D" id="2.40.50.140">
    <property type="entry name" value="Nucleic acid-binding proteins"/>
    <property type="match status" value="1"/>
</dbReference>
<dbReference type="SMART" id="SM00896">
    <property type="entry name" value="FDX-ACB"/>
    <property type="match status" value="1"/>
</dbReference>
<dbReference type="CDD" id="cd02796">
    <property type="entry name" value="tRNA_bind_bactPheRS"/>
    <property type="match status" value="1"/>
</dbReference>
<dbReference type="Pfam" id="PF03147">
    <property type="entry name" value="FDX-ACB"/>
    <property type="match status" value="1"/>
</dbReference>
<dbReference type="PROSITE" id="PS51447">
    <property type="entry name" value="FDX_ACB"/>
    <property type="match status" value="1"/>
</dbReference>
<dbReference type="InterPro" id="IPR012340">
    <property type="entry name" value="NA-bd_OB-fold"/>
</dbReference>
<evidence type="ECO:0000313" key="20">
    <source>
        <dbReference type="EMBL" id="QDP97325.1"/>
    </source>
</evidence>
<evidence type="ECO:0000256" key="11">
    <source>
        <dbReference type="ARBA" id="ARBA00022884"/>
    </source>
</evidence>
<comment type="similarity">
    <text evidence="2 15">Belongs to the phenylalanyl-tRNA synthetase beta subunit family. Type 1 subfamily.</text>
</comment>
<dbReference type="GO" id="GO:0004826">
    <property type="term" value="F:phenylalanine-tRNA ligase activity"/>
    <property type="evidence" value="ECO:0007669"/>
    <property type="project" value="UniProtKB-UniRule"/>
</dbReference>
<dbReference type="SUPFAM" id="SSF46955">
    <property type="entry name" value="Putative DNA-binding domain"/>
    <property type="match status" value="1"/>
</dbReference>
<feature type="binding site" evidence="15">
    <location>
        <position position="497"/>
    </location>
    <ligand>
        <name>Mg(2+)</name>
        <dbReference type="ChEBI" id="CHEBI:18420"/>
        <note>shared with alpha subunit</note>
    </ligand>
</feature>
<dbReference type="SUPFAM" id="SSF56037">
    <property type="entry name" value="PheT/TilS domain"/>
    <property type="match status" value="1"/>
</dbReference>
<dbReference type="Pfam" id="PF01588">
    <property type="entry name" value="tRNA_bind"/>
    <property type="match status" value="1"/>
</dbReference>
<dbReference type="InterPro" id="IPR004532">
    <property type="entry name" value="Phe-tRNA-ligase_IIc_bsu_bact"/>
</dbReference>
<evidence type="ECO:0000256" key="12">
    <source>
        <dbReference type="ARBA" id="ARBA00022917"/>
    </source>
</evidence>
<dbReference type="Proteomes" id="UP000319263">
    <property type="component" value="Chromosome"/>
</dbReference>
<dbReference type="CDD" id="cd00769">
    <property type="entry name" value="PheRS_beta_core"/>
    <property type="match status" value="1"/>
</dbReference>
<dbReference type="HAMAP" id="MF_00283">
    <property type="entry name" value="Phe_tRNA_synth_beta1"/>
    <property type="match status" value="1"/>
</dbReference>
<gene>
    <name evidence="15" type="primary">pheT</name>
    <name evidence="20" type="ORF">FOE78_16600</name>
</gene>
<dbReference type="InterPro" id="IPR033714">
    <property type="entry name" value="tRNA_bind_bactPheRS"/>
</dbReference>
<dbReference type="SMART" id="SM00874">
    <property type="entry name" value="B5"/>
    <property type="match status" value="1"/>
</dbReference>
<feature type="domain" description="TRNA-binding" evidence="17">
    <location>
        <begin position="42"/>
        <end position="163"/>
    </location>
</feature>
<dbReference type="FunFam" id="3.30.70.380:FF:000001">
    <property type="entry name" value="Phenylalanine--tRNA ligase beta subunit"/>
    <property type="match status" value="1"/>
</dbReference>
<dbReference type="EMBL" id="CP041692">
    <property type="protein sequence ID" value="QDP97325.1"/>
    <property type="molecule type" value="Genomic_DNA"/>
</dbReference>
<keyword evidence="10 15" id="KW-0460">Magnesium</keyword>
<dbReference type="Gene3D" id="3.30.70.380">
    <property type="entry name" value="Ferrodoxin-fold anticodon-binding domain"/>
    <property type="match status" value="1"/>
</dbReference>
<feature type="domain" description="FDX-ACB" evidence="18">
    <location>
        <begin position="764"/>
        <end position="857"/>
    </location>
</feature>
<dbReference type="GO" id="GO:0000287">
    <property type="term" value="F:magnesium ion binding"/>
    <property type="evidence" value="ECO:0007669"/>
    <property type="project" value="UniProtKB-UniRule"/>
</dbReference>
<comment type="subcellular location">
    <subcellularLocation>
        <location evidence="1 15">Cytoplasm</location>
    </subcellularLocation>
</comment>
<keyword evidence="21" id="KW-1185">Reference proteome</keyword>
<dbReference type="InterPro" id="IPR005147">
    <property type="entry name" value="tRNA_synthase_B5-dom"/>
</dbReference>
<dbReference type="PROSITE" id="PS51483">
    <property type="entry name" value="B5"/>
    <property type="match status" value="1"/>
</dbReference>
<dbReference type="GO" id="GO:0000049">
    <property type="term" value="F:tRNA binding"/>
    <property type="evidence" value="ECO:0007669"/>
    <property type="project" value="UniProtKB-UniRule"/>
</dbReference>
<dbReference type="InterPro" id="IPR002547">
    <property type="entry name" value="tRNA-bd_dom"/>
</dbReference>
<dbReference type="InterPro" id="IPR005121">
    <property type="entry name" value="Fdx_antiC-bd"/>
</dbReference>
<keyword evidence="7 15" id="KW-0479">Metal-binding</keyword>
<dbReference type="InterPro" id="IPR020825">
    <property type="entry name" value="Phe-tRNA_synthase-like_B3/B4"/>
</dbReference>
<keyword evidence="13 15" id="KW-0030">Aminoacyl-tRNA synthetase</keyword>
<dbReference type="SUPFAM" id="SSF50249">
    <property type="entry name" value="Nucleic acid-binding proteins"/>
    <property type="match status" value="1"/>
</dbReference>
<dbReference type="OrthoDB" id="9805455at2"/>
<dbReference type="InterPro" id="IPR041616">
    <property type="entry name" value="PheRS_beta_core"/>
</dbReference>
<dbReference type="InterPro" id="IPR045864">
    <property type="entry name" value="aa-tRNA-synth_II/BPL/LPL"/>
</dbReference>
<feature type="binding site" evidence="15">
    <location>
        <position position="487"/>
    </location>
    <ligand>
        <name>Mg(2+)</name>
        <dbReference type="ChEBI" id="CHEBI:18420"/>
        <note>shared with alpha subunit</note>
    </ligand>
</feature>
<dbReference type="GO" id="GO:0006432">
    <property type="term" value="P:phenylalanyl-tRNA aminoacylation"/>
    <property type="evidence" value="ECO:0007669"/>
    <property type="project" value="UniProtKB-UniRule"/>
</dbReference>
<evidence type="ECO:0000259" key="19">
    <source>
        <dbReference type="PROSITE" id="PS51483"/>
    </source>
</evidence>
<evidence type="ECO:0000256" key="4">
    <source>
        <dbReference type="ARBA" id="ARBA00022490"/>
    </source>
</evidence>
<dbReference type="KEGG" id="mik:FOE78_16600"/>
<dbReference type="Pfam" id="PF17759">
    <property type="entry name" value="tRNA_synthFbeta"/>
    <property type="match status" value="1"/>
</dbReference>
<dbReference type="PANTHER" id="PTHR10947">
    <property type="entry name" value="PHENYLALANYL-TRNA SYNTHETASE BETA CHAIN AND LEUCINE-RICH REPEAT-CONTAINING PROTEIN 47"/>
    <property type="match status" value="1"/>
</dbReference>
<evidence type="ECO:0000256" key="15">
    <source>
        <dbReference type="HAMAP-Rule" id="MF_00283"/>
    </source>
</evidence>
<dbReference type="Gene3D" id="3.30.56.10">
    <property type="match status" value="2"/>
</dbReference>
<dbReference type="GO" id="GO:0009328">
    <property type="term" value="C:phenylalanine-tRNA ligase complex"/>
    <property type="evidence" value="ECO:0007669"/>
    <property type="project" value="TreeGrafter"/>
</dbReference>
<keyword evidence="12 15" id="KW-0648">Protein biosynthesis</keyword>
<keyword evidence="6 15" id="KW-0436">Ligase</keyword>
<keyword evidence="8 15" id="KW-0547">Nucleotide-binding</keyword>
<dbReference type="PANTHER" id="PTHR10947:SF0">
    <property type="entry name" value="PHENYLALANINE--TRNA LIGASE BETA SUBUNIT"/>
    <property type="match status" value="1"/>
</dbReference>
<evidence type="ECO:0000256" key="6">
    <source>
        <dbReference type="ARBA" id="ARBA00022598"/>
    </source>
</evidence>
<protein>
    <recommendedName>
        <fullName evidence="15">Phenylalanine--tRNA ligase beta subunit</fullName>
        <ecNumber evidence="15">6.1.1.20</ecNumber>
    </recommendedName>
    <alternativeName>
        <fullName evidence="15">Phenylalanyl-tRNA synthetase beta subunit</fullName>
        <shortName evidence="15">PheRS</shortName>
    </alternativeName>
</protein>
<dbReference type="Pfam" id="PF03484">
    <property type="entry name" value="B5"/>
    <property type="match status" value="1"/>
</dbReference>
<evidence type="ECO:0000256" key="7">
    <source>
        <dbReference type="ARBA" id="ARBA00022723"/>
    </source>
</evidence>
<evidence type="ECO:0000256" key="8">
    <source>
        <dbReference type="ARBA" id="ARBA00022741"/>
    </source>
</evidence>
<dbReference type="FunFam" id="3.50.40.10:FF:000001">
    <property type="entry name" value="Phenylalanine--tRNA ligase beta subunit"/>
    <property type="match status" value="1"/>
</dbReference>
<keyword evidence="11 16" id="KW-0694">RNA-binding</keyword>
<dbReference type="InterPro" id="IPR009061">
    <property type="entry name" value="DNA-bd_dom_put_sf"/>
</dbReference>
<dbReference type="SUPFAM" id="SSF54991">
    <property type="entry name" value="Anticodon-binding domain of PheRS"/>
    <property type="match status" value="1"/>
</dbReference>
<feature type="binding site" evidence="15">
    <location>
        <position position="493"/>
    </location>
    <ligand>
        <name>Mg(2+)</name>
        <dbReference type="ChEBI" id="CHEBI:18420"/>
        <note>shared with alpha subunit</note>
    </ligand>
</feature>
<dbReference type="PROSITE" id="PS50886">
    <property type="entry name" value="TRBD"/>
    <property type="match status" value="1"/>
</dbReference>
<name>A0A516Q1L8_9ACTN</name>
<accession>A0A516Q1L8</accession>
<comment type="cofactor">
    <cofactor evidence="15">
        <name>Mg(2+)</name>
        <dbReference type="ChEBI" id="CHEBI:18420"/>
    </cofactor>
    <text evidence="15">Binds 2 magnesium ions per tetramer.</text>
</comment>
<evidence type="ECO:0000256" key="3">
    <source>
        <dbReference type="ARBA" id="ARBA00011209"/>
    </source>
</evidence>
<dbReference type="FunFam" id="3.30.930.10:FF:000130">
    <property type="entry name" value="Phenylalanine--tRNA ligase beta subunit"/>
    <property type="match status" value="1"/>
</dbReference>
<dbReference type="Gene3D" id="3.30.930.10">
    <property type="entry name" value="Bira Bifunctional Protein, Domain 2"/>
    <property type="match status" value="1"/>
</dbReference>
<evidence type="ECO:0000313" key="21">
    <source>
        <dbReference type="Proteomes" id="UP000319263"/>
    </source>
</evidence>
<dbReference type="SUPFAM" id="SSF55681">
    <property type="entry name" value="Class II aaRS and biotin synthetases"/>
    <property type="match status" value="1"/>
</dbReference>
<evidence type="ECO:0000256" key="13">
    <source>
        <dbReference type="ARBA" id="ARBA00023146"/>
    </source>
</evidence>
<dbReference type="Pfam" id="PF03483">
    <property type="entry name" value="B3_4"/>
    <property type="match status" value="1"/>
</dbReference>
<comment type="subunit">
    <text evidence="3 15">Tetramer of two alpha and two beta subunits.</text>
</comment>
<dbReference type="InterPro" id="IPR005146">
    <property type="entry name" value="B3/B4_tRNA-bd"/>
</dbReference>
<dbReference type="InterPro" id="IPR036690">
    <property type="entry name" value="Fdx_antiC-bd_sf"/>
</dbReference>
<evidence type="ECO:0000259" key="18">
    <source>
        <dbReference type="PROSITE" id="PS51447"/>
    </source>
</evidence>
<dbReference type="NCBIfam" id="TIGR00472">
    <property type="entry name" value="pheT_bact"/>
    <property type="match status" value="1"/>
</dbReference>
<evidence type="ECO:0000256" key="10">
    <source>
        <dbReference type="ARBA" id="ARBA00022842"/>
    </source>
</evidence>
<evidence type="ECO:0000256" key="9">
    <source>
        <dbReference type="ARBA" id="ARBA00022840"/>
    </source>
</evidence>
<feature type="binding site" evidence="15">
    <location>
        <position position="496"/>
    </location>
    <ligand>
        <name>Mg(2+)</name>
        <dbReference type="ChEBI" id="CHEBI:18420"/>
        <note>shared with alpha subunit</note>
    </ligand>
</feature>
<feature type="domain" description="B5" evidence="19">
    <location>
        <begin position="434"/>
        <end position="509"/>
    </location>
</feature>
<evidence type="ECO:0000256" key="5">
    <source>
        <dbReference type="ARBA" id="ARBA00022555"/>
    </source>
</evidence>
<evidence type="ECO:0000256" key="1">
    <source>
        <dbReference type="ARBA" id="ARBA00004496"/>
    </source>
</evidence>
<evidence type="ECO:0000259" key="17">
    <source>
        <dbReference type="PROSITE" id="PS50886"/>
    </source>
</evidence>
<keyword evidence="9 15" id="KW-0067">ATP-binding</keyword>
<proteinExistence type="inferred from homology"/>
<organism evidence="20 21">
    <name type="scientific">Microlunatus elymi</name>
    <dbReference type="NCBI Taxonomy" id="2596828"/>
    <lineage>
        <taxon>Bacteria</taxon>
        <taxon>Bacillati</taxon>
        <taxon>Actinomycetota</taxon>
        <taxon>Actinomycetes</taxon>
        <taxon>Propionibacteriales</taxon>
        <taxon>Propionibacteriaceae</taxon>
        <taxon>Microlunatus</taxon>
    </lineage>
</organism>
<evidence type="ECO:0000256" key="16">
    <source>
        <dbReference type="PROSITE-ProRule" id="PRU00209"/>
    </source>
</evidence>
<dbReference type="Gene3D" id="3.50.40.10">
    <property type="entry name" value="Phenylalanyl-trna Synthetase, Chain B, domain 3"/>
    <property type="match status" value="1"/>
</dbReference>
<evidence type="ECO:0000256" key="14">
    <source>
        <dbReference type="ARBA" id="ARBA00049255"/>
    </source>
</evidence>
<keyword evidence="5 16" id="KW-0820">tRNA-binding</keyword>
<dbReference type="RefSeq" id="WP_143987284.1">
    <property type="nucleotide sequence ID" value="NZ_CP041692.1"/>
</dbReference>
<comment type="catalytic activity">
    <reaction evidence="14 15">
        <text>tRNA(Phe) + L-phenylalanine + ATP = L-phenylalanyl-tRNA(Phe) + AMP + diphosphate + H(+)</text>
        <dbReference type="Rhea" id="RHEA:19413"/>
        <dbReference type="Rhea" id="RHEA-COMP:9668"/>
        <dbReference type="Rhea" id="RHEA-COMP:9699"/>
        <dbReference type="ChEBI" id="CHEBI:15378"/>
        <dbReference type="ChEBI" id="CHEBI:30616"/>
        <dbReference type="ChEBI" id="CHEBI:33019"/>
        <dbReference type="ChEBI" id="CHEBI:58095"/>
        <dbReference type="ChEBI" id="CHEBI:78442"/>
        <dbReference type="ChEBI" id="CHEBI:78531"/>
        <dbReference type="ChEBI" id="CHEBI:456215"/>
        <dbReference type="EC" id="6.1.1.20"/>
    </reaction>
</comment>
<dbReference type="InterPro" id="IPR045060">
    <property type="entry name" value="Phe-tRNA-ligase_IIc_bsu"/>
</dbReference>
<evidence type="ECO:0000256" key="2">
    <source>
        <dbReference type="ARBA" id="ARBA00008653"/>
    </source>
</evidence>
<dbReference type="EC" id="6.1.1.20" evidence="15"/>
<keyword evidence="4 15" id="KW-0963">Cytoplasm</keyword>
<dbReference type="AlphaFoldDB" id="A0A516Q1L8"/>
<dbReference type="SMART" id="SM00873">
    <property type="entry name" value="B3_4"/>
    <property type="match status" value="1"/>
</dbReference>
<reference evidence="20 21" key="1">
    <citation type="submission" date="2019-07" db="EMBL/GenBank/DDBJ databases">
        <title>Microlunatus dokdonensis sp. nov. isolated from the rhizospheric soil of the wild plant Elymus tsukushiensis.</title>
        <authorList>
            <person name="Ghim S.-Y."/>
            <person name="Hwang Y.-J."/>
            <person name="Son J.-S."/>
            <person name="Shin J.-H."/>
        </authorList>
    </citation>
    <scope>NUCLEOTIDE SEQUENCE [LARGE SCALE GENOMIC DNA]</scope>
    <source>
        <strain evidence="20 21">KUDC0627</strain>
    </source>
</reference>
<dbReference type="GO" id="GO:0005524">
    <property type="term" value="F:ATP binding"/>
    <property type="evidence" value="ECO:0007669"/>
    <property type="project" value="UniProtKB-UniRule"/>
</dbReference>